<keyword evidence="8 12" id="KW-0406">Ion transport</keyword>
<keyword evidence="11 12" id="KW-0407">Ion channel</keyword>
<evidence type="ECO:0000256" key="5">
    <source>
        <dbReference type="ARBA" id="ARBA00022692"/>
    </source>
</evidence>
<proteinExistence type="inferred from homology"/>
<evidence type="ECO:0000256" key="6">
    <source>
        <dbReference type="ARBA" id="ARBA00022989"/>
    </source>
</evidence>
<reference evidence="13 14" key="1">
    <citation type="submission" date="2023-03" db="EMBL/GenBank/DDBJ databases">
        <title>High-quality genome of Scylla paramamosain provides insights in environmental adaptation.</title>
        <authorList>
            <person name="Zhang L."/>
        </authorList>
    </citation>
    <scope>NUCLEOTIDE SEQUENCE [LARGE SCALE GENOMIC DNA]</scope>
    <source>
        <strain evidence="13">LZ_2023a</strain>
        <tissue evidence="13">Muscle</tissue>
    </source>
</reference>
<dbReference type="GO" id="GO:0016020">
    <property type="term" value="C:membrane"/>
    <property type="evidence" value="ECO:0007669"/>
    <property type="project" value="UniProtKB-SubCell"/>
</dbReference>
<keyword evidence="14" id="KW-1185">Reference proteome</keyword>
<comment type="similarity">
    <text evidence="2 12">Belongs to the amiloride-sensitive sodium channel (TC 1.A.6) family.</text>
</comment>
<evidence type="ECO:0000313" key="13">
    <source>
        <dbReference type="EMBL" id="KAK8376577.1"/>
    </source>
</evidence>
<keyword evidence="6" id="KW-1133">Transmembrane helix</keyword>
<evidence type="ECO:0000256" key="7">
    <source>
        <dbReference type="ARBA" id="ARBA00023053"/>
    </source>
</evidence>
<keyword evidence="5 12" id="KW-0812">Transmembrane</keyword>
<evidence type="ECO:0000256" key="12">
    <source>
        <dbReference type="RuleBase" id="RU000679"/>
    </source>
</evidence>
<keyword evidence="4 12" id="KW-0894">Sodium channel</keyword>
<evidence type="ECO:0000256" key="4">
    <source>
        <dbReference type="ARBA" id="ARBA00022461"/>
    </source>
</evidence>
<evidence type="ECO:0000256" key="11">
    <source>
        <dbReference type="ARBA" id="ARBA00023303"/>
    </source>
</evidence>
<dbReference type="GO" id="GO:0005272">
    <property type="term" value="F:sodium channel activity"/>
    <property type="evidence" value="ECO:0007669"/>
    <property type="project" value="UniProtKB-KW"/>
</dbReference>
<dbReference type="InterPro" id="IPR001873">
    <property type="entry name" value="ENaC"/>
</dbReference>
<keyword evidence="10 12" id="KW-0739">Sodium transport</keyword>
<evidence type="ECO:0000256" key="9">
    <source>
        <dbReference type="ARBA" id="ARBA00023136"/>
    </source>
</evidence>
<evidence type="ECO:0000256" key="1">
    <source>
        <dbReference type="ARBA" id="ARBA00004141"/>
    </source>
</evidence>
<gene>
    <name evidence="13" type="ORF">O3P69_009891</name>
</gene>
<protein>
    <submittedName>
        <fullName evidence="13">Uncharacterized protein</fullName>
    </submittedName>
</protein>
<keyword evidence="9" id="KW-0472">Membrane</keyword>
<dbReference type="AlphaFoldDB" id="A0AAW0SPC3"/>
<evidence type="ECO:0000256" key="8">
    <source>
        <dbReference type="ARBA" id="ARBA00023065"/>
    </source>
</evidence>
<organism evidence="13 14">
    <name type="scientific">Scylla paramamosain</name>
    <name type="common">Mud crab</name>
    <dbReference type="NCBI Taxonomy" id="85552"/>
    <lineage>
        <taxon>Eukaryota</taxon>
        <taxon>Metazoa</taxon>
        <taxon>Ecdysozoa</taxon>
        <taxon>Arthropoda</taxon>
        <taxon>Crustacea</taxon>
        <taxon>Multicrustacea</taxon>
        <taxon>Malacostraca</taxon>
        <taxon>Eumalacostraca</taxon>
        <taxon>Eucarida</taxon>
        <taxon>Decapoda</taxon>
        <taxon>Pleocyemata</taxon>
        <taxon>Brachyura</taxon>
        <taxon>Eubrachyura</taxon>
        <taxon>Portunoidea</taxon>
        <taxon>Portunidae</taxon>
        <taxon>Portuninae</taxon>
        <taxon>Scylla</taxon>
    </lineage>
</organism>
<accession>A0AAW0SPC3</accession>
<evidence type="ECO:0000256" key="2">
    <source>
        <dbReference type="ARBA" id="ARBA00007193"/>
    </source>
</evidence>
<evidence type="ECO:0000256" key="3">
    <source>
        <dbReference type="ARBA" id="ARBA00022448"/>
    </source>
</evidence>
<dbReference type="EMBL" id="JARAKH010000048">
    <property type="protein sequence ID" value="KAK8376577.1"/>
    <property type="molecule type" value="Genomic_DNA"/>
</dbReference>
<evidence type="ECO:0000256" key="10">
    <source>
        <dbReference type="ARBA" id="ARBA00023201"/>
    </source>
</evidence>
<sequence>MAGWGTYQCYSIVTEYFQYPKKVTIEIIEETKVPFPAVTVCNLNPLPARSSVADHQTWSSFVQIEDENSEASKCEDVEEYVKRSYRRGH</sequence>
<keyword evidence="7" id="KW-0915">Sodium</keyword>
<comment type="caution">
    <text evidence="13">The sequence shown here is derived from an EMBL/GenBank/DDBJ whole genome shotgun (WGS) entry which is preliminary data.</text>
</comment>
<dbReference type="Pfam" id="PF00858">
    <property type="entry name" value="ASC"/>
    <property type="match status" value="1"/>
</dbReference>
<comment type="subcellular location">
    <subcellularLocation>
        <location evidence="1">Membrane</location>
        <topology evidence="1">Multi-pass membrane protein</topology>
    </subcellularLocation>
</comment>
<name>A0AAW0SPC3_SCYPA</name>
<keyword evidence="3 12" id="KW-0813">Transport</keyword>
<evidence type="ECO:0000313" key="14">
    <source>
        <dbReference type="Proteomes" id="UP001487740"/>
    </source>
</evidence>
<dbReference type="Proteomes" id="UP001487740">
    <property type="component" value="Unassembled WGS sequence"/>
</dbReference>